<sequence>MGAPSNLEDEEATDVKKESLSYTLAEKFAIVGVLETFTIGSLLFVVRRSKFLQRKDLTPRQVNATVLGGFLLAPVMILVQKAYYDTLIEFRGLKPEQHSIGSYLNLSLLSPRTIRWDYDGRMSSKPVRRNETLHDTWEWQEE</sequence>
<name>A0ABP0QFI4_9DINO</name>
<gene>
    <name evidence="2" type="ORF">SCF082_LOCUS41145</name>
</gene>
<keyword evidence="1" id="KW-0472">Membrane</keyword>
<reference evidence="2 3" key="1">
    <citation type="submission" date="2024-02" db="EMBL/GenBank/DDBJ databases">
        <authorList>
            <person name="Chen Y."/>
            <person name="Shah S."/>
            <person name="Dougan E. K."/>
            <person name="Thang M."/>
            <person name="Chan C."/>
        </authorList>
    </citation>
    <scope>NUCLEOTIDE SEQUENCE [LARGE SCALE GENOMIC DNA]</scope>
</reference>
<feature type="transmembrane region" description="Helical" evidence="1">
    <location>
        <begin position="28"/>
        <end position="46"/>
    </location>
</feature>
<evidence type="ECO:0000256" key="1">
    <source>
        <dbReference type="SAM" id="Phobius"/>
    </source>
</evidence>
<keyword evidence="1" id="KW-0812">Transmembrane</keyword>
<accession>A0ABP0QFI4</accession>
<feature type="transmembrane region" description="Helical" evidence="1">
    <location>
        <begin position="66"/>
        <end position="84"/>
    </location>
</feature>
<dbReference type="Proteomes" id="UP001642464">
    <property type="component" value="Unassembled WGS sequence"/>
</dbReference>
<keyword evidence="1" id="KW-1133">Transmembrane helix</keyword>
<dbReference type="EMBL" id="CAXAMM010039518">
    <property type="protein sequence ID" value="CAK9087001.1"/>
    <property type="molecule type" value="Genomic_DNA"/>
</dbReference>
<keyword evidence="3" id="KW-1185">Reference proteome</keyword>
<evidence type="ECO:0000313" key="2">
    <source>
        <dbReference type="EMBL" id="CAK9087001.1"/>
    </source>
</evidence>
<proteinExistence type="predicted"/>
<comment type="caution">
    <text evidence="2">The sequence shown here is derived from an EMBL/GenBank/DDBJ whole genome shotgun (WGS) entry which is preliminary data.</text>
</comment>
<protein>
    <submittedName>
        <fullName evidence="2">Uncharacterized protein</fullName>
    </submittedName>
</protein>
<evidence type="ECO:0000313" key="3">
    <source>
        <dbReference type="Proteomes" id="UP001642464"/>
    </source>
</evidence>
<organism evidence="2 3">
    <name type="scientific">Durusdinium trenchii</name>
    <dbReference type="NCBI Taxonomy" id="1381693"/>
    <lineage>
        <taxon>Eukaryota</taxon>
        <taxon>Sar</taxon>
        <taxon>Alveolata</taxon>
        <taxon>Dinophyceae</taxon>
        <taxon>Suessiales</taxon>
        <taxon>Symbiodiniaceae</taxon>
        <taxon>Durusdinium</taxon>
    </lineage>
</organism>